<dbReference type="GO" id="GO:0003677">
    <property type="term" value="F:DNA binding"/>
    <property type="evidence" value="ECO:0007669"/>
    <property type="project" value="UniProtKB-KW"/>
</dbReference>
<feature type="compositionally biased region" description="Polar residues" evidence="7">
    <location>
        <begin position="1465"/>
        <end position="1475"/>
    </location>
</feature>
<dbReference type="Pfam" id="PF08517">
    <property type="entry name" value="AXH"/>
    <property type="match status" value="1"/>
</dbReference>
<dbReference type="GO" id="GO:0003723">
    <property type="term" value="F:RNA binding"/>
    <property type="evidence" value="ECO:0007669"/>
    <property type="project" value="InterPro"/>
</dbReference>
<feature type="compositionally biased region" description="Low complexity" evidence="7">
    <location>
        <begin position="811"/>
        <end position="837"/>
    </location>
</feature>
<feature type="compositionally biased region" description="Pro residues" evidence="7">
    <location>
        <begin position="484"/>
        <end position="494"/>
    </location>
</feature>
<dbReference type="STRING" id="158441.A0A226F220"/>
<feature type="region of interest" description="Disordered" evidence="7">
    <location>
        <begin position="578"/>
        <end position="722"/>
    </location>
</feature>
<dbReference type="PROSITE" id="PS51148">
    <property type="entry name" value="AXH"/>
    <property type="match status" value="1"/>
</dbReference>
<feature type="compositionally biased region" description="Low complexity" evidence="7">
    <location>
        <begin position="856"/>
        <end position="868"/>
    </location>
</feature>
<keyword evidence="10" id="KW-1185">Reference proteome</keyword>
<feature type="region of interest" description="Disordered" evidence="7">
    <location>
        <begin position="326"/>
        <end position="502"/>
    </location>
</feature>
<dbReference type="EMBL" id="LNIX01000001">
    <property type="protein sequence ID" value="OXA63251.1"/>
    <property type="molecule type" value="Genomic_DNA"/>
</dbReference>
<reference evidence="9 10" key="1">
    <citation type="submission" date="2015-12" db="EMBL/GenBank/DDBJ databases">
        <title>The genome of Folsomia candida.</title>
        <authorList>
            <person name="Faddeeva A."/>
            <person name="Derks M.F."/>
            <person name="Anvar Y."/>
            <person name="Smit S."/>
            <person name="Van Straalen N."/>
            <person name="Roelofs D."/>
        </authorList>
    </citation>
    <scope>NUCLEOTIDE SEQUENCE [LARGE SCALE GENOMIC DNA]</scope>
    <source>
        <strain evidence="9 10">VU population</strain>
        <tissue evidence="9">Whole body</tissue>
    </source>
</reference>
<dbReference type="OMA" id="SYATHIC"/>
<evidence type="ECO:0000256" key="4">
    <source>
        <dbReference type="ARBA" id="ARBA00023125"/>
    </source>
</evidence>
<proteinExistence type="predicted"/>
<dbReference type="Proteomes" id="UP000198287">
    <property type="component" value="Unassembled WGS sequence"/>
</dbReference>
<feature type="compositionally biased region" description="Polar residues" evidence="7">
    <location>
        <begin position="1247"/>
        <end position="1268"/>
    </location>
</feature>
<keyword evidence="6" id="KW-0539">Nucleus</keyword>
<keyword evidence="5" id="KW-0804">Transcription</keyword>
<evidence type="ECO:0000256" key="2">
    <source>
        <dbReference type="ARBA" id="ARBA00022491"/>
    </source>
</evidence>
<feature type="region of interest" description="Disordered" evidence="7">
    <location>
        <begin position="1340"/>
        <end position="1475"/>
    </location>
</feature>
<feature type="compositionally biased region" description="Polar residues" evidence="7">
    <location>
        <begin position="789"/>
        <end position="808"/>
    </location>
</feature>
<dbReference type="InterPro" id="IPR003652">
    <property type="entry name" value="Ataxin_AXH_dom"/>
</dbReference>
<dbReference type="PANTHER" id="PTHR13392">
    <property type="entry name" value="ATAXIN 1"/>
    <property type="match status" value="1"/>
</dbReference>
<feature type="compositionally biased region" description="Polar residues" evidence="7">
    <location>
        <begin position="1397"/>
        <end position="1407"/>
    </location>
</feature>
<feature type="compositionally biased region" description="Gly residues" evidence="7">
    <location>
        <begin position="686"/>
        <end position="695"/>
    </location>
</feature>
<evidence type="ECO:0000259" key="8">
    <source>
        <dbReference type="PROSITE" id="PS51148"/>
    </source>
</evidence>
<dbReference type="OrthoDB" id="10000452at2759"/>
<feature type="compositionally biased region" description="Low complexity" evidence="7">
    <location>
        <begin position="881"/>
        <end position="901"/>
    </location>
</feature>
<keyword evidence="3" id="KW-0805">Transcription regulation</keyword>
<feature type="compositionally biased region" description="Low complexity" evidence="7">
    <location>
        <begin position="171"/>
        <end position="180"/>
    </location>
</feature>
<dbReference type="SUPFAM" id="SSF102031">
    <property type="entry name" value="AXH domain"/>
    <property type="match status" value="1"/>
</dbReference>
<evidence type="ECO:0000256" key="3">
    <source>
        <dbReference type="ARBA" id="ARBA00023015"/>
    </source>
</evidence>
<dbReference type="GO" id="GO:0006355">
    <property type="term" value="P:regulation of DNA-templated transcription"/>
    <property type="evidence" value="ECO:0007669"/>
    <property type="project" value="InterPro"/>
</dbReference>
<feature type="region of interest" description="Disordered" evidence="7">
    <location>
        <begin position="146"/>
        <end position="186"/>
    </location>
</feature>
<feature type="compositionally biased region" description="Basic and acidic residues" evidence="7">
    <location>
        <begin position="1380"/>
        <end position="1390"/>
    </location>
</feature>
<protein>
    <submittedName>
        <fullName evidence="9">Ataxin-1</fullName>
    </submittedName>
</protein>
<evidence type="ECO:0000256" key="6">
    <source>
        <dbReference type="ARBA" id="ARBA00023242"/>
    </source>
</evidence>
<dbReference type="SMART" id="SM00536">
    <property type="entry name" value="AXH"/>
    <property type="match status" value="1"/>
</dbReference>
<evidence type="ECO:0000313" key="10">
    <source>
        <dbReference type="Proteomes" id="UP000198287"/>
    </source>
</evidence>
<feature type="domain" description="AXH" evidence="8">
    <location>
        <begin position="1081"/>
        <end position="1218"/>
    </location>
</feature>
<gene>
    <name evidence="9" type="ORF">Fcan01_03769</name>
</gene>
<feature type="compositionally biased region" description="Basic residues" evidence="7">
    <location>
        <begin position="908"/>
        <end position="917"/>
    </location>
</feature>
<accession>A0A226F220</accession>
<feature type="compositionally biased region" description="Low complexity" evidence="7">
    <location>
        <begin position="670"/>
        <end position="685"/>
    </location>
</feature>
<feature type="compositionally biased region" description="Low complexity" evidence="7">
    <location>
        <begin position="605"/>
        <end position="646"/>
    </location>
</feature>
<feature type="compositionally biased region" description="Low complexity" evidence="7">
    <location>
        <begin position="992"/>
        <end position="1015"/>
    </location>
</feature>
<dbReference type="InterPro" id="IPR043404">
    <property type="entry name" value="ATAXIN1-like"/>
</dbReference>
<feature type="region of interest" description="Disordered" evidence="7">
    <location>
        <begin position="1218"/>
        <end position="1304"/>
    </location>
</feature>
<feature type="region of interest" description="Disordered" evidence="7">
    <location>
        <begin position="980"/>
        <end position="1083"/>
    </location>
</feature>
<feature type="compositionally biased region" description="Low complexity" evidence="7">
    <location>
        <begin position="1445"/>
        <end position="1458"/>
    </location>
</feature>
<evidence type="ECO:0000313" key="9">
    <source>
        <dbReference type="EMBL" id="OXA63251.1"/>
    </source>
</evidence>
<evidence type="ECO:0000256" key="7">
    <source>
        <dbReference type="SAM" id="MobiDB-lite"/>
    </source>
</evidence>
<feature type="compositionally biased region" description="Basic residues" evidence="7">
    <location>
        <begin position="1226"/>
        <end position="1240"/>
    </location>
</feature>
<dbReference type="PANTHER" id="PTHR13392:SF13">
    <property type="entry name" value="AXH DOMAIN-CONTAINING PROTEIN"/>
    <property type="match status" value="1"/>
</dbReference>
<keyword evidence="2" id="KW-0678">Repressor</keyword>
<name>A0A226F220_FOLCA</name>
<dbReference type="GO" id="GO:0005634">
    <property type="term" value="C:nucleus"/>
    <property type="evidence" value="ECO:0007669"/>
    <property type="project" value="UniProtKB-SubCell"/>
</dbReference>
<feature type="compositionally biased region" description="Low complexity" evidence="7">
    <location>
        <begin position="349"/>
        <end position="365"/>
    </location>
</feature>
<feature type="compositionally biased region" description="Basic and acidic residues" evidence="7">
    <location>
        <begin position="1417"/>
        <end position="1443"/>
    </location>
</feature>
<evidence type="ECO:0000256" key="5">
    <source>
        <dbReference type="ARBA" id="ARBA00023163"/>
    </source>
</evidence>
<feature type="compositionally biased region" description="Polar residues" evidence="7">
    <location>
        <begin position="1016"/>
        <end position="1060"/>
    </location>
</feature>
<sequence length="1475" mass="158900">MCSYATHICSYVGPCISDFAGFFLWKAPCVAKSEILIDNSRELHIAPLCMHNGGLSATLKVHLSFPFGSTPHFPPPREYSSFADTCNHTKLRKAMFSVEAYRHLIGSVIICKEKTMHIKRRHDMTCIWASTEFEDGLVFLTGRVLANPKPEPEPDVTDPKLEGNPNPKNPKPVCNDPNPNWRIKSETRTRKTRIYFNFKGRNPNPTRTRNFGITFLGPEPEPESFGFKNFVSEAGPKPDPNPKPEDTLSNGETQKPITFDHTKMISATSLNAPSPLNKGHQIPLGLENGRLRVDSQKFLVPSLPVSARAGGGGHSADPKRRERSIINGTAHPAPPTDYSHHQLHHHHQQQQQQQHSLSHNNYQNHINGFRSSYPHGTGVRDHSPSSSPHNNNNNHSKQTSSPHHQAYLHLNHSPRKDAHSPMYAGEVPGHSPGAAGGNYSRSSMPIPCSSPAQASSASPKGSHSHSPSSSGAIISSSGNYSPKLPGPAMLPPLPSGGGGSELSPLAAAGRLYPGFPPPHPSVAAHLSPAFYAAAAAAAASHSLPYPMFGSPYNPHSHSAAAASAYLDSFHSALVHRGSGNNEIQQRSRSPSPSPPSNRSLGGAYHSAQPPHPQQHQSHNMSSNGPNNNNTVNSSNNTHPNSTSVTSLHNKLIESTTSDSRHGYNAHHHVSSGQFSPQSSSSMSGISKGGPLGISGGIMNLPSSSRLPNGISPHKHNASQQPENLVVHRQSIPPLNGMNGFSLSSKQWLEQHGINPNDPMNRKLILELEARQMQKEHPLKQLRMPPQSPPQDMSVQHSQKIQKSISFASDTYPPSNHNNNSNSSNSSSSRYPNPNNNHHPSHHPYAHIMNNGHHQVHGQSNSQSNNNAGILTDSNHAKKQVNSSNNNYNNNNHHLPNLVHVSHPPPPNNHHHHHHHHSGQSSGQQFLPPSPKKRGAATQWNFAVPANPASKVDLLPPPAPPPASALSHNLNAEQIKYLNSNLNHKPSNNQSHSSLPVPNSPSANSSSYHPQSSGQSAQQHSYPSSPRSGPSTPKSPSVHQVKFSFSSGSSKENQWSANKQGAKSGVRNDSSSSSSSNEGNVPWPVEQMPILEAFRRGSLIKLANGDLRPVEDLKTEDFIQAVANLSGTLKIIHCTVLSIQQSDAKNGNSLCKVTMTVGSQLQNQQVVVPSTPEQPFFVLGRGWSSLSPKTTEKLLQLPCSPLAVGDICITLSKSTPHLAPVQAPKSHNNHVPKSPRGRKPGSGRNGVNPASSPTAKQRCAQQVSSSLIPSATKPAGEIHVEKPTSNSEPIKRHSMGPPLTTGVTNSSVITTNMASSTSSSTTVSTAAVVSSITEVVKLKEEDVEELEDNRPPSPKRRRWSAPEPEIPVSTPPPGSSVCDKSSIKEKEEQKSEAISLQPAPSSPKTGQKTPPPSTPAAENKDDKDEQQRPPSDADDKRNSDHPLETDVNSNVNVKDNVSSAMDLDQRGSTDAQSAVA</sequence>
<comment type="caution">
    <text evidence="9">The sequence shown here is derived from an EMBL/GenBank/DDBJ whole genome shotgun (WGS) entry which is preliminary data.</text>
</comment>
<keyword evidence="4" id="KW-0238">DNA-binding</keyword>
<evidence type="ECO:0000256" key="1">
    <source>
        <dbReference type="ARBA" id="ARBA00004123"/>
    </source>
</evidence>
<feature type="region of interest" description="Disordered" evidence="7">
    <location>
        <begin position="776"/>
        <end position="935"/>
    </location>
</feature>
<feature type="region of interest" description="Disordered" evidence="7">
    <location>
        <begin position="222"/>
        <end position="254"/>
    </location>
</feature>
<feature type="compositionally biased region" description="Low complexity" evidence="7">
    <location>
        <begin position="447"/>
        <end position="483"/>
    </location>
</feature>
<organism evidence="9 10">
    <name type="scientific">Folsomia candida</name>
    <name type="common">Springtail</name>
    <dbReference type="NCBI Taxonomy" id="158441"/>
    <lineage>
        <taxon>Eukaryota</taxon>
        <taxon>Metazoa</taxon>
        <taxon>Ecdysozoa</taxon>
        <taxon>Arthropoda</taxon>
        <taxon>Hexapoda</taxon>
        <taxon>Collembola</taxon>
        <taxon>Entomobryomorpha</taxon>
        <taxon>Isotomoidea</taxon>
        <taxon>Isotomidae</taxon>
        <taxon>Proisotominae</taxon>
        <taxon>Folsomia</taxon>
    </lineage>
</organism>
<dbReference type="InterPro" id="IPR036096">
    <property type="entry name" value="Ataxin_AXH_dom_sf"/>
</dbReference>
<feature type="compositionally biased region" description="Low complexity" evidence="7">
    <location>
        <begin position="384"/>
        <end position="396"/>
    </location>
</feature>
<comment type="subcellular location">
    <subcellularLocation>
        <location evidence="1">Nucleus</location>
    </subcellularLocation>
</comment>
<feature type="compositionally biased region" description="Polar residues" evidence="7">
    <location>
        <begin position="980"/>
        <end position="991"/>
    </location>
</feature>